<evidence type="ECO:0000256" key="1">
    <source>
        <dbReference type="SAM" id="Phobius"/>
    </source>
</evidence>
<feature type="transmembrane region" description="Helical" evidence="1">
    <location>
        <begin position="124"/>
        <end position="141"/>
    </location>
</feature>
<dbReference type="InterPro" id="IPR000620">
    <property type="entry name" value="EamA_dom"/>
</dbReference>
<gene>
    <name evidence="3" type="ORF">METZ01_LOCUS184660</name>
</gene>
<dbReference type="PANTHER" id="PTHR22911">
    <property type="entry name" value="ACYL-MALONYL CONDENSING ENZYME-RELATED"/>
    <property type="match status" value="1"/>
</dbReference>
<proteinExistence type="predicted"/>
<dbReference type="EMBL" id="UINC01036992">
    <property type="protein sequence ID" value="SVB31806.1"/>
    <property type="molecule type" value="Genomic_DNA"/>
</dbReference>
<name>A0A382CZY8_9ZZZZ</name>
<dbReference type="PANTHER" id="PTHR22911:SF137">
    <property type="entry name" value="SOLUTE CARRIER FAMILY 35 MEMBER G2-RELATED"/>
    <property type="match status" value="1"/>
</dbReference>
<dbReference type="AlphaFoldDB" id="A0A382CZY8"/>
<feature type="transmembrane region" description="Helical" evidence="1">
    <location>
        <begin position="264"/>
        <end position="282"/>
    </location>
</feature>
<feature type="transmembrane region" description="Helical" evidence="1">
    <location>
        <begin position="153"/>
        <end position="171"/>
    </location>
</feature>
<feature type="transmembrane region" description="Helical" evidence="1">
    <location>
        <begin position="38"/>
        <end position="57"/>
    </location>
</feature>
<reference evidence="3" key="1">
    <citation type="submission" date="2018-05" db="EMBL/GenBank/DDBJ databases">
        <authorList>
            <person name="Lanie J.A."/>
            <person name="Ng W.-L."/>
            <person name="Kazmierczak K.M."/>
            <person name="Andrzejewski T.M."/>
            <person name="Davidsen T.M."/>
            <person name="Wayne K.J."/>
            <person name="Tettelin H."/>
            <person name="Glass J.I."/>
            <person name="Rusch D."/>
            <person name="Podicherti R."/>
            <person name="Tsui H.-C.T."/>
            <person name="Winkler M.E."/>
        </authorList>
    </citation>
    <scope>NUCLEOTIDE SEQUENCE</scope>
</reference>
<protein>
    <recommendedName>
        <fullName evidence="2">EamA domain-containing protein</fullName>
    </recommendedName>
</protein>
<feature type="transmembrane region" description="Helical" evidence="1">
    <location>
        <begin position="178"/>
        <end position="198"/>
    </location>
</feature>
<keyword evidence="1" id="KW-0472">Membrane</keyword>
<evidence type="ECO:0000259" key="2">
    <source>
        <dbReference type="Pfam" id="PF00892"/>
    </source>
</evidence>
<keyword evidence="1" id="KW-0812">Transmembrane</keyword>
<evidence type="ECO:0000313" key="3">
    <source>
        <dbReference type="EMBL" id="SVB31806.1"/>
    </source>
</evidence>
<feature type="transmembrane region" description="Helical" evidence="1">
    <location>
        <begin position="64"/>
        <end position="90"/>
    </location>
</feature>
<feature type="transmembrane region" description="Helical" evidence="1">
    <location>
        <begin position="210"/>
        <end position="229"/>
    </location>
</feature>
<dbReference type="SUPFAM" id="SSF103481">
    <property type="entry name" value="Multidrug resistance efflux transporter EmrE"/>
    <property type="match status" value="2"/>
</dbReference>
<sequence>MNLTDKQKGIALSLIGVLVITPDSLLIRLIDIPSWELLFYRGLIPFVLLFILLLLYYKKNFLHSLLITGLPGLFYAILIALGNTTFVISIQNTNVANTLIMIALTPFATAILSSIFLKEHPSQRMWFTIISCFFVVLFIFYDSYQGNRMLGDFFGLLTAIFIGGSAVVVRYSKLVNFLPSLLIAKLLTLVIPILFIQSFPESLIIDLREFYLIIAMGICLFIALSFITLAPRYIPAYEVEIFFVLETILGPLWVWLIIHEQPTTKTLIGGIGIILIIMSHTLSELRSRDSHTN</sequence>
<dbReference type="Pfam" id="PF00892">
    <property type="entry name" value="EamA"/>
    <property type="match status" value="1"/>
</dbReference>
<keyword evidence="1" id="KW-1133">Transmembrane helix</keyword>
<organism evidence="3">
    <name type="scientific">marine metagenome</name>
    <dbReference type="NCBI Taxonomy" id="408172"/>
    <lineage>
        <taxon>unclassified sequences</taxon>
        <taxon>metagenomes</taxon>
        <taxon>ecological metagenomes</taxon>
    </lineage>
</organism>
<feature type="transmembrane region" description="Helical" evidence="1">
    <location>
        <begin position="12"/>
        <end position="32"/>
    </location>
</feature>
<dbReference type="InterPro" id="IPR037185">
    <property type="entry name" value="EmrE-like"/>
</dbReference>
<feature type="transmembrane region" description="Helical" evidence="1">
    <location>
        <begin position="241"/>
        <end position="258"/>
    </location>
</feature>
<dbReference type="GO" id="GO:0016020">
    <property type="term" value="C:membrane"/>
    <property type="evidence" value="ECO:0007669"/>
    <property type="project" value="InterPro"/>
</dbReference>
<feature type="domain" description="EamA" evidence="2">
    <location>
        <begin position="8"/>
        <end position="140"/>
    </location>
</feature>
<feature type="transmembrane region" description="Helical" evidence="1">
    <location>
        <begin position="96"/>
        <end position="117"/>
    </location>
</feature>
<accession>A0A382CZY8</accession>